<dbReference type="SUPFAM" id="SSF53448">
    <property type="entry name" value="Nucleotide-diphospho-sugar transferases"/>
    <property type="match status" value="1"/>
</dbReference>
<dbReference type="EMBL" id="LAZR01005435">
    <property type="protein sequence ID" value="KKM99980.1"/>
    <property type="molecule type" value="Genomic_DNA"/>
</dbReference>
<evidence type="ECO:0000259" key="2">
    <source>
        <dbReference type="Pfam" id="PF00535"/>
    </source>
</evidence>
<proteinExistence type="predicted"/>
<feature type="domain" description="Glycosyl transferase family 1" evidence="1">
    <location>
        <begin position="761"/>
        <end position="928"/>
    </location>
</feature>
<dbReference type="PANTHER" id="PTHR43685:SF11">
    <property type="entry name" value="GLYCOSYLTRANSFERASE TAGX-RELATED"/>
    <property type="match status" value="1"/>
</dbReference>
<evidence type="ECO:0000259" key="1">
    <source>
        <dbReference type="Pfam" id="PF00534"/>
    </source>
</evidence>
<organism evidence="3">
    <name type="scientific">marine sediment metagenome</name>
    <dbReference type="NCBI Taxonomy" id="412755"/>
    <lineage>
        <taxon>unclassified sequences</taxon>
        <taxon>metagenomes</taxon>
        <taxon>ecological metagenomes</taxon>
    </lineage>
</organism>
<dbReference type="SUPFAM" id="SSF53756">
    <property type="entry name" value="UDP-Glycosyltransferase/glycogen phosphorylase"/>
    <property type="match status" value="1"/>
</dbReference>
<dbReference type="InterPro" id="IPR029044">
    <property type="entry name" value="Nucleotide-diphossugar_trans"/>
</dbReference>
<dbReference type="InterPro" id="IPR050834">
    <property type="entry name" value="Glycosyltransf_2"/>
</dbReference>
<dbReference type="Gene3D" id="3.40.50.2000">
    <property type="entry name" value="Glycogen Phosphorylase B"/>
    <property type="match status" value="2"/>
</dbReference>
<dbReference type="Pfam" id="PF00535">
    <property type="entry name" value="Glycos_transf_2"/>
    <property type="match status" value="1"/>
</dbReference>
<evidence type="ECO:0000313" key="3">
    <source>
        <dbReference type="EMBL" id="KKM99980.1"/>
    </source>
</evidence>
<dbReference type="InterPro" id="IPR001296">
    <property type="entry name" value="Glyco_trans_1"/>
</dbReference>
<gene>
    <name evidence="3" type="ORF">LCGC14_1142430</name>
</gene>
<dbReference type="AlphaFoldDB" id="A0A0F9PG17"/>
<dbReference type="Pfam" id="PF00534">
    <property type="entry name" value="Glycos_transf_1"/>
    <property type="match status" value="1"/>
</dbReference>
<protein>
    <submittedName>
        <fullName evidence="3">Uncharacterized protein</fullName>
    </submittedName>
</protein>
<dbReference type="GO" id="GO:0016757">
    <property type="term" value="F:glycosyltransferase activity"/>
    <property type="evidence" value="ECO:0007669"/>
    <property type="project" value="InterPro"/>
</dbReference>
<dbReference type="Gene3D" id="3.90.550.10">
    <property type="entry name" value="Spore Coat Polysaccharide Biosynthesis Protein SpsA, Chain A"/>
    <property type="match status" value="1"/>
</dbReference>
<comment type="caution">
    <text evidence="3">The sequence shown here is derived from an EMBL/GenBank/DDBJ whole genome shotgun (WGS) entry which is preliminary data.</text>
</comment>
<dbReference type="InterPro" id="IPR001173">
    <property type="entry name" value="Glyco_trans_2-like"/>
</dbReference>
<reference evidence="3" key="1">
    <citation type="journal article" date="2015" name="Nature">
        <title>Complex archaea that bridge the gap between prokaryotes and eukaryotes.</title>
        <authorList>
            <person name="Spang A."/>
            <person name="Saw J.H."/>
            <person name="Jorgensen S.L."/>
            <person name="Zaremba-Niedzwiedzka K."/>
            <person name="Martijn J."/>
            <person name="Lind A.E."/>
            <person name="van Eijk R."/>
            <person name="Schleper C."/>
            <person name="Guy L."/>
            <person name="Ettema T.J."/>
        </authorList>
    </citation>
    <scope>NUCLEOTIDE SEQUENCE</scope>
</reference>
<name>A0A0F9PG17_9ZZZZ</name>
<feature type="domain" description="Glycosyltransferase 2-like" evidence="2">
    <location>
        <begin position="346"/>
        <end position="492"/>
    </location>
</feature>
<dbReference type="PANTHER" id="PTHR43685">
    <property type="entry name" value="GLYCOSYLTRANSFERASE"/>
    <property type="match status" value="1"/>
</dbReference>
<sequence>MDLLAQEDPARARTALEAVSYHPELDDALLAVYDRQIGLAEAQRAPAPRLNGPADAMGRGPGRLHPPFRRITTQAPRPALWPFGMALPELTGAQNDIGFLLRAAATSPPLPDDFRIAVFYAPDADAPGQAARLATALAAQAFTGRIGLTVFDPQGRGAPAGTADGRIGCELVRHDILSPQAAPHMAARQDQADLVIFLSGPVQPDDMFLTRAAHLGRVSDMLVQPLVAMPAGTDMHSPYSVTALRQKVSGRYPFRDLSGLNFAVSPRLLAHAGLPDTRFDSRYMAGREIGFRLFNLGGYFAPLGLTELAGDDPARATPRDQDLYVSLCPNSWDRKSDGIFETPKISVYIPAYNAENYIGRAIDSVLEQDLRDLEICIADDGSRDGTLALLERNYGTEPRVRWRANRNGGIGYASNSAIRMSRGVYIGQLDSDDCLKPGALRRLSEHLDAHPQVVCCYGSCERINAEGGYIKDEYSWPVFSREKMMLTSIVHHFRMFRRAAWERTTGFREDIVNAVDYDIFLKLAETGQFHHIDEKLYQRRWHGANTSNVNESHQTSNTYRVQTEALRRQGLDRFWKVDLPDPSQPRRVSYARTPTSRMVMFWPNYSRSNTYQNLLYGTRDPALEICAGNLDAALAMQETMARPQDLTFHLHWLNFLFLDMTDPAEARAAMDGFLDGLARFKARGSRLIWTIHNTVSHDSPFVALETELSARIAAMADVVHFHSEASVAEVEQAFPVPHDRIRISRHGSYVGVYPDFVTPEAARAQLNLAPEDDVLLFTGQIRPYKGVEQLIEVVRRLLAERPRLTLLLAGSMQFDLLAQAGLTRAERARIRVTDRFIDDMELQLFFRAADIAVYPYQKVLTSGSLLLALGFGVPAIIPDAGMTREVLGGRDAGQLYGPGTDVPDLEQAVRAMLAHKDAGRLAEMSRNAHELAQALDWPDIATTLLGGPDACIDTVSTPHSRSARA</sequence>
<accession>A0A0F9PG17</accession>
<dbReference type="CDD" id="cd03801">
    <property type="entry name" value="GT4_PimA-like"/>
    <property type="match status" value="1"/>
</dbReference>